<dbReference type="GO" id="GO:0016020">
    <property type="term" value="C:membrane"/>
    <property type="evidence" value="ECO:0007669"/>
    <property type="project" value="TreeGrafter"/>
</dbReference>
<keyword evidence="1" id="KW-0732">Signal</keyword>
<dbReference type="PANTHER" id="PTHR43798">
    <property type="entry name" value="MONOACYLGLYCEROL LIPASE"/>
    <property type="match status" value="1"/>
</dbReference>
<dbReference type="EC" id="1.11.1.10" evidence="3"/>
<sequence length="322" mass="34663">MKSHRNVRLRMMLGVAVIAAAAALTLTFNAEASTIGTSGASYTHQTAPTRFVDVGGARLAYRRFGQPGSVPLVFFQHFVGNMDSWDPAVVDGLAKGREVVIFDSAGVGSSDGDVPVTVEGMASYAIGLLRALDIKQADLLGFSLGSLVAQEVAFEQPALVHRIILVGSGPRGGEGMASLTPEFQALLAKKRHNPDDLLLDVFFTPSAGSQAAGQKFLARLHARQEGRDLPVSDKVAPAQVAAFAAWGRPQANSTDYLKQIKQPVLVVDGSHDIVHYPINSFTLEEFLPNSELIIYPDSNHGAQYQYPERFLTDATAFLDRKD</sequence>
<dbReference type="GO" id="GO:0046464">
    <property type="term" value="P:acylglycerol catabolic process"/>
    <property type="evidence" value="ECO:0007669"/>
    <property type="project" value="TreeGrafter"/>
</dbReference>
<name>A0A6J5H1T5_9BURK</name>
<feature type="domain" description="AB hydrolase-1" evidence="2">
    <location>
        <begin position="71"/>
        <end position="304"/>
    </location>
</feature>
<proteinExistence type="predicted"/>
<dbReference type="SUPFAM" id="SSF53474">
    <property type="entry name" value="alpha/beta-Hydrolases"/>
    <property type="match status" value="1"/>
</dbReference>
<dbReference type="InterPro" id="IPR029058">
    <property type="entry name" value="AB_hydrolase_fold"/>
</dbReference>
<keyword evidence="3" id="KW-0575">Peroxidase</keyword>
<evidence type="ECO:0000259" key="2">
    <source>
        <dbReference type="Pfam" id="PF00561"/>
    </source>
</evidence>
<keyword evidence="3" id="KW-0560">Oxidoreductase</keyword>
<evidence type="ECO:0000256" key="1">
    <source>
        <dbReference type="SAM" id="SignalP"/>
    </source>
</evidence>
<keyword evidence="4" id="KW-1185">Reference proteome</keyword>
<evidence type="ECO:0000313" key="3">
    <source>
        <dbReference type="EMBL" id="CAB3810895.1"/>
    </source>
</evidence>
<dbReference type="GO" id="GO:0047372">
    <property type="term" value="F:monoacylglycerol lipase activity"/>
    <property type="evidence" value="ECO:0007669"/>
    <property type="project" value="TreeGrafter"/>
</dbReference>
<dbReference type="PANTHER" id="PTHR43798:SF5">
    <property type="entry name" value="MONOACYLGLYCEROL LIPASE ABHD6"/>
    <property type="match status" value="1"/>
</dbReference>
<protein>
    <submittedName>
        <fullName evidence="3">Non-heme chloroperoxidase</fullName>
        <ecNumber evidence="3">1.11.1.10</ecNumber>
    </submittedName>
</protein>
<dbReference type="AlphaFoldDB" id="A0A6J5H1T5"/>
<gene>
    <name evidence="3" type="primary">cpo_2</name>
    <name evidence="3" type="ORF">LMG27177_07573</name>
</gene>
<dbReference type="InterPro" id="IPR000073">
    <property type="entry name" value="AB_hydrolase_1"/>
</dbReference>
<dbReference type="GO" id="GO:0016691">
    <property type="term" value="F:chloride peroxidase activity"/>
    <property type="evidence" value="ECO:0007669"/>
    <property type="project" value="UniProtKB-EC"/>
</dbReference>
<dbReference type="Gene3D" id="3.40.50.1820">
    <property type="entry name" value="alpha/beta hydrolase"/>
    <property type="match status" value="1"/>
</dbReference>
<dbReference type="EMBL" id="CADIKI010000053">
    <property type="protein sequence ID" value="CAB3810895.1"/>
    <property type="molecule type" value="Genomic_DNA"/>
</dbReference>
<dbReference type="RefSeq" id="WP_246291624.1">
    <property type="nucleotide sequence ID" value="NZ_CADIKI010000053.1"/>
</dbReference>
<dbReference type="InterPro" id="IPR050266">
    <property type="entry name" value="AB_hydrolase_sf"/>
</dbReference>
<dbReference type="Proteomes" id="UP000494252">
    <property type="component" value="Unassembled WGS sequence"/>
</dbReference>
<reference evidence="3 4" key="1">
    <citation type="submission" date="2020-04" db="EMBL/GenBank/DDBJ databases">
        <authorList>
            <person name="De Canck E."/>
        </authorList>
    </citation>
    <scope>NUCLEOTIDE SEQUENCE [LARGE SCALE GENOMIC DNA]</scope>
    <source>
        <strain evidence="3 4">LMG 27177</strain>
    </source>
</reference>
<feature type="signal peptide" evidence="1">
    <location>
        <begin position="1"/>
        <end position="32"/>
    </location>
</feature>
<feature type="chain" id="PRO_5027058507" evidence="1">
    <location>
        <begin position="33"/>
        <end position="322"/>
    </location>
</feature>
<dbReference type="Pfam" id="PF00561">
    <property type="entry name" value="Abhydrolase_1"/>
    <property type="match status" value="1"/>
</dbReference>
<evidence type="ECO:0000313" key="4">
    <source>
        <dbReference type="Proteomes" id="UP000494252"/>
    </source>
</evidence>
<accession>A0A6J5H1T5</accession>
<organism evidence="3 4">
    <name type="scientific">Paraburkholderia fynbosensis</name>
    <dbReference type="NCBI Taxonomy" id="1200993"/>
    <lineage>
        <taxon>Bacteria</taxon>
        <taxon>Pseudomonadati</taxon>
        <taxon>Pseudomonadota</taxon>
        <taxon>Betaproteobacteria</taxon>
        <taxon>Burkholderiales</taxon>
        <taxon>Burkholderiaceae</taxon>
        <taxon>Paraburkholderia</taxon>
    </lineage>
</organism>